<name>A0ABU1WEL5_9GAMM</name>
<dbReference type="InterPro" id="IPR053196">
    <property type="entry name" value="Lipoprotein_YbaY-like"/>
</dbReference>
<sequence length="156" mass="16590">MTMTRRLSGLLLVPALAFSLAACQSTHAGESSGGTPSGEKPSSGAAQKVITGTATYLERVKMPPGASLHVQLIDNHMADTQKAVMSEITMKDVAGPPYKFTLPYDPNKLSDVGVYTLNATLNGPDGQLLFATTERQPFDPMDGTPVELRMQRVGNP</sequence>
<dbReference type="RefSeq" id="WP_310064030.1">
    <property type="nucleotide sequence ID" value="NZ_JAVDVY010000003.1"/>
</dbReference>
<evidence type="ECO:0000256" key="2">
    <source>
        <dbReference type="SAM" id="SignalP"/>
    </source>
</evidence>
<protein>
    <submittedName>
        <fullName evidence="3">Lipoprotein YbaY</fullName>
    </submittedName>
</protein>
<feature type="region of interest" description="Disordered" evidence="1">
    <location>
        <begin position="27"/>
        <end position="46"/>
    </location>
</feature>
<feature type="signal peptide" evidence="2">
    <location>
        <begin position="1"/>
        <end position="28"/>
    </location>
</feature>
<dbReference type="Pfam" id="PF09619">
    <property type="entry name" value="YscW"/>
    <property type="match status" value="1"/>
</dbReference>
<accession>A0ABU1WEL5</accession>
<evidence type="ECO:0000256" key="1">
    <source>
        <dbReference type="SAM" id="MobiDB-lite"/>
    </source>
</evidence>
<dbReference type="InterPro" id="IPR039366">
    <property type="entry name" value="Pilotin"/>
</dbReference>
<dbReference type="PANTHER" id="PTHR38013:SF1">
    <property type="entry name" value="GLYCOPROTEIN_POLYSACCHARIDE METABOLISM"/>
    <property type="match status" value="1"/>
</dbReference>
<keyword evidence="2" id="KW-0732">Signal</keyword>
<gene>
    <name evidence="3" type="ORF">J2X06_003164</name>
</gene>
<proteinExistence type="predicted"/>
<reference evidence="3 4" key="1">
    <citation type="submission" date="2023-07" db="EMBL/GenBank/DDBJ databases">
        <title>Sorghum-associated microbial communities from plants grown in Nebraska, USA.</title>
        <authorList>
            <person name="Schachtman D."/>
        </authorList>
    </citation>
    <scope>NUCLEOTIDE SEQUENCE [LARGE SCALE GENOMIC DNA]</scope>
    <source>
        <strain evidence="3 4">BE198</strain>
    </source>
</reference>
<evidence type="ECO:0000313" key="3">
    <source>
        <dbReference type="EMBL" id="MDR7135946.1"/>
    </source>
</evidence>
<dbReference type="PROSITE" id="PS51257">
    <property type="entry name" value="PROKAR_LIPOPROTEIN"/>
    <property type="match status" value="1"/>
</dbReference>
<dbReference type="EMBL" id="JAVDVY010000003">
    <property type="protein sequence ID" value="MDR7135946.1"/>
    <property type="molecule type" value="Genomic_DNA"/>
</dbReference>
<dbReference type="Proteomes" id="UP001251524">
    <property type="component" value="Unassembled WGS sequence"/>
</dbReference>
<evidence type="ECO:0000313" key="4">
    <source>
        <dbReference type="Proteomes" id="UP001251524"/>
    </source>
</evidence>
<organism evidence="3 4">
    <name type="scientific">Lysobacter niastensis</name>
    <dbReference type="NCBI Taxonomy" id="380629"/>
    <lineage>
        <taxon>Bacteria</taxon>
        <taxon>Pseudomonadati</taxon>
        <taxon>Pseudomonadota</taxon>
        <taxon>Gammaproteobacteria</taxon>
        <taxon>Lysobacterales</taxon>
        <taxon>Lysobacteraceae</taxon>
        <taxon>Lysobacter</taxon>
    </lineage>
</organism>
<dbReference type="PANTHER" id="PTHR38013">
    <property type="entry name" value="GLYCOPROTEIN/POLYSACCHARIDE METABOLISM"/>
    <property type="match status" value="1"/>
</dbReference>
<feature type="chain" id="PRO_5047060781" evidence="2">
    <location>
        <begin position="29"/>
        <end position="156"/>
    </location>
</feature>
<comment type="caution">
    <text evidence="3">The sequence shown here is derived from an EMBL/GenBank/DDBJ whole genome shotgun (WGS) entry which is preliminary data.</text>
</comment>
<keyword evidence="4" id="KW-1185">Reference proteome</keyword>
<keyword evidence="3" id="KW-0449">Lipoprotein</keyword>